<dbReference type="SUPFAM" id="SSF53032">
    <property type="entry name" value="tRNA-intron endonuclease catalytic domain-like"/>
    <property type="match status" value="1"/>
</dbReference>
<organism evidence="6 7">
    <name type="scientific">Pseudoloma neurophilia</name>
    <dbReference type="NCBI Taxonomy" id="146866"/>
    <lineage>
        <taxon>Eukaryota</taxon>
        <taxon>Fungi</taxon>
        <taxon>Fungi incertae sedis</taxon>
        <taxon>Microsporidia</taxon>
        <taxon>Pseudoloma</taxon>
    </lineage>
</organism>
<proteinExistence type="inferred from homology"/>
<name>A0A0R0LUF7_9MICR</name>
<comment type="similarity">
    <text evidence="1">Belongs to the tRNA-intron endonuclease family.</text>
</comment>
<feature type="region of interest" description="Disordered" evidence="4">
    <location>
        <begin position="65"/>
        <end position="91"/>
    </location>
</feature>
<dbReference type="InterPro" id="IPR011856">
    <property type="entry name" value="tRNA_endonuc-like_dom_sf"/>
</dbReference>
<dbReference type="Pfam" id="PF01974">
    <property type="entry name" value="tRNA_int_endo"/>
    <property type="match status" value="1"/>
</dbReference>
<dbReference type="EMBL" id="LGUB01000519">
    <property type="protein sequence ID" value="KRH93037.1"/>
    <property type="molecule type" value="Genomic_DNA"/>
</dbReference>
<evidence type="ECO:0000256" key="3">
    <source>
        <dbReference type="ARBA" id="ARBA00034031"/>
    </source>
</evidence>
<dbReference type="GO" id="GO:0003676">
    <property type="term" value="F:nucleic acid binding"/>
    <property type="evidence" value="ECO:0007669"/>
    <property type="project" value="InterPro"/>
</dbReference>
<evidence type="ECO:0000256" key="1">
    <source>
        <dbReference type="ARBA" id="ARBA00008078"/>
    </source>
</evidence>
<keyword evidence="6" id="KW-0378">Hydrolase</keyword>
<dbReference type="InterPro" id="IPR036167">
    <property type="entry name" value="tRNA_intron_Endo_cat-like_sf"/>
</dbReference>
<dbReference type="AlphaFoldDB" id="A0A0R0LUF7"/>
<dbReference type="GO" id="GO:0000213">
    <property type="term" value="F:tRNA-intron lyase activity"/>
    <property type="evidence" value="ECO:0007669"/>
    <property type="project" value="UniProtKB-EC"/>
</dbReference>
<comment type="caution">
    <text evidence="6">The sequence shown here is derived from an EMBL/GenBank/DDBJ whole genome shotgun (WGS) entry which is preliminary data.</text>
</comment>
<gene>
    <name evidence="6" type="ORF">M153_16970002253</name>
</gene>
<evidence type="ECO:0000259" key="5">
    <source>
        <dbReference type="Pfam" id="PF01974"/>
    </source>
</evidence>
<dbReference type="GO" id="GO:0006388">
    <property type="term" value="P:tRNA splicing, via endonucleolytic cleavage and ligation"/>
    <property type="evidence" value="ECO:0007669"/>
    <property type="project" value="InterPro"/>
</dbReference>
<keyword evidence="7" id="KW-1185">Reference proteome</keyword>
<keyword evidence="6" id="KW-0255">Endonuclease</keyword>
<dbReference type="InterPro" id="IPR006677">
    <property type="entry name" value="tRNA_intron_Endonuc_cat-like"/>
</dbReference>
<keyword evidence="6" id="KW-0540">Nuclease</keyword>
<comment type="catalytic activity">
    <reaction evidence="3">
        <text>pretRNA = a 3'-half-tRNA molecule with a 5'-OH end + a 5'-half-tRNA molecule with a 2',3'-cyclic phosphate end + an intron with a 2',3'-cyclic phosphate and a 5'-hydroxyl terminus.</text>
        <dbReference type="EC" id="4.6.1.16"/>
    </reaction>
</comment>
<dbReference type="GO" id="GO:0005634">
    <property type="term" value="C:nucleus"/>
    <property type="evidence" value="ECO:0007669"/>
    <property type="project" value="UniProtKB-ARBA"/>
</dbReference>
<evidence type="ECO:0000313" key="6">
    <source>
        <dbReference type="EMBL" id="KRH93037.1"/>
    </source>
</evidence>
<dbReference type="OrthoDB" id="48041at2759"/>
<evidence type="ECO:0000256" key="4">
    <source>
        <dbReference type="SAM" id="MobiDB-lite"/>
    </source>
</evidence>
<feature type="compositionally biased region" description="Polar residues" evidence="4">
    <location>
        <begin position="72"/>
        <end position="83"/>
    </location>
</feature>
<evidence type="ECO:0000256" key="2">
    <source>
        <dbReference type="ARBA" id="ARBA00012573"/>
    </source>
</evidence>
<feature type="domain" description="tRNA intron endonuclease catalytic" evidence="5">
    <location>
        <begin position="12"/>
        <end position="53"/>
    </location>
</feature>
<dbReference type="Proteomes" id="UP000051530">
    <property type="component" value="Unassembled WGS sequence"/>
</dbReference>
<dbReference type="Gene3D" id="3.40.1350.10">
    <property type="match status" value="1"/>
</dbReference>
<accession>A0A0R0LUF7</accession>
<reference evidence="6 7" key="1">
    <citation type="submission" date="2015-07" db="EMBL/GenBank/DDBJ databases">
        <title>The genome of Pseudoloma neurophilia, a relevant intracellular parasite of the zebrafish.</title>
        <authorList>
            <person name="Ndikumana S."/>
            <person name="Pelin A."/>
            <person name="Sanders J."/>
            <person name="Corradi N."/>
        </authorList>
    </citation>
    <scope>NUCLEOTIDE SEQUENCE [LARGE SCALE GENOMIC DNA]</scope>
    <source>
        <strain evidence="6 7">MK1</strain>
    </source>
</reference>
<dbReference type="EC" id="4.6.1.16" evidence="2"/>
<protein>
    <recommendedName>
        <fullName evidence="2">tRNA-intron lyase</fullName>
        <ecNumber evidence="2">4.6.1.16</ecNumber>
    </recommendedName>
</protein>
<evidence type="ECO:0000313" key="7">
    <source>
        <dbReference type="Proteomes" id="UP000051530"/>
    </source>
</evidence>
<dbReference type="VEuPathDB" id="MicrosporidiaDB:M153_16970002253"/>
<sequence>MVKKFHLQRIIDHFESKGFKVTSGLNYAVDLLLYTDDIANVHSKYGVVIVDSFDDYEQSNEIIYTDKKKSDYQPNERSSNHQGMAQGDHSENNQVNHFEENQKYNQEKAQVNYFEENQKSDDFMGYHPHSHTFKKLVKKQDKNLTYRTLMALQRTLNGAGKCLILIDPISLKTFVVDRVQ</sequence>